<organism evidence="6 7">
    <name type="scientific">Caenorhabditis auriculariae</name>
    <dbReference type="NCBI Taxonomy" id="2777116"/>
    <lineage>
        <taxon>Eukaryota</taxon>
        <taxon>Metazoa</taxon>
        <taxon>Ecdysozoa</taxon>
        <taxon>Nematoda</taxon>
        <taxon>Chromadorea</taxon>
        <taxon>Rhabditida</taxon>
        <taxon>Rhabditina</taxon>
        <taxon>Rhabditomorpha</taxon>
        <taxon>Rhabditoidea</taxon>
        <taxon>Rhabditidae</taxon>
        <taxon>Peloderinae</taxon>
        <taxon>Caenorhabditis</taxon>
    </lineage>
</organism>
<keyword evidence="3" id="KW-0862">Zinc</keyword>
<keyword evidence="1" id="KW-0479">Metal-binding</keyword>
<reference evidence="6" key="1">
    <citation type="submission" date="2020-10" db="EMBL/GenBank/DDBJ databases">
        <authorList>
            <person name="Kikuchi T."/>
        </authorList>
    </citation>
    <scope>NUCLEOTIDE SEQUENCE</scope>
    <source>
        <strain evidence="6">NKZ352</strain>
    </source>
</reference>
<dbReference type="AlphaFoldDB" id="A0A8S1HNY6"/>
<keyword evidence="7" id="KW-1185">Reference proteome</keyword>
<dbReference type="SMART" id="SM00249">
    <property type="entry name" value="PHD"/>
    <property type="match status" value="1"/>
</dbReference>
<sequence length="420" mass="48082">MATDHTFPITKYTNIKTNAVIFSNSMALKFNQNFGILRVQNEGIEVERVVFTKGSPILKIRQEALLVLKNAEFDGFRVRFAAPDVRSRFSEIVSKFITISDENNVNRQENRSKSNPVVQSSIGKWPCVFCGLSAASASIQCSRCRKWVHRKQICSNLSLRDRYDRETYRCRGCSRPASALPPPEQPAVHDVYAEARHNMEPFSQSSYEPESSGLSAFSMSQKTTDSRLDDVFSQPFSQQELPFSQSSRFSEPVIRPEKPVSEAPFYFTQPANVPEAVLEISKVETTEIGCQTDGFMEVMRRNPLDQVEYLRKLLANPKFIESVIAMKTQLEDMPIESLHFQKKLFKDDLQVENFEFQLQELDTKPLLQEPSKVNEKKASIQKKPSIGKRPSSTPTRRNEKRHAKEGINYKEPSIYQKFNL</sequence>
<gene>
    <name evidence="6" type="ORF">CAUJ_LOCUS11910</name>
</gene>
<evidence type="ECO:0000256" key="4">
    <source>
        <dbReference type="SAM" id="MobiDB-lite"/>
    </source>
</evidence>
<protein>
    <recommendedName>
        <fullName evidence="5">Zinc finger PHD-type domain-containing protein</fullName>
    </recommendedName>
</protein>
<dbReference type="Gene3D" id="2.60.120.650">
    <property type="entry name" value="Cupin"/>
    <property type="match status" value="1"/>
</dbReference>
<accession>A0A8S1HNY6</accession>
<feature type="region of interest" description="Disordered" evidence="4">
    <location>
        <begin position="367"/>
        <end position="409"/>
    </location>
</feature>
<evidence type="ECO:0000313" key="7">
    <source>
        <dbReference type="Proteomes" id="UP000835052"/>
    </source>
</evidence>
<evidence type="ECO:0000313" key="6">
    <source>
        <dbReference type="EMBL" id="CAD6195993.1"/>
    </source>
</evidence>
<evidence type="ECO:0000259" key="5">
    <source>
        <dbReference type="SMART" id="SM00249"/>
    </source>
</evidence>
<dbReference type="CDD" id="cd15489">
    <property type="entry name" value="PHD_SF"/>
    <property type="match status" value="1"/>
</dbReference>
<dbReference type="SUPFAM" id="SSF57903">
    <property type="entry name" value="FYVE/PHD zinc finger"/>
    <property type="match status" value="1"/>
</dbReference>
<feature type="domain" description="Zinc finger PHD-type" evidence="5">
    <location>
        <begin position="126"/>
        <end position="174"/>
    </location>
</feature>
<dbReference type="GO" id="GO:0008270">
    <property type="term" value="F:zinc ion binding"/>
    <property type="evidence" value="ECO:0007669"/>
    <property type="project" value="UniProtKB-KW"/>
</dbReference>
<keyword evidence="2" id="KW-0863">Zinc-finger</keyword>
<dbReference type="InterPro" id="IPR001965">
    <property type="entry name" value="Znf_PHD"/>
</dbReference>
<evidence type="ECO:0000256" key="1">
    <source>
        <dbReference type="ARBA" id="ARBA00022723"/>
    </source>
</evidence>
<dbReference type="EMBL" id="CAJGYM010000064">
    <property type="protein sequence ID" value="CAD6195993.1"/>
    <property type="molecule type" value="Genomic_DNA"/>
</dbReference>
<evidence type="ECO:0000256" key="2">
    <source>
        <dbReference type="ARBA" id="ARBA00022771"/>
    </source>
</evidence>
<name>A0A8S1HNY6_9PELO</name>
<dbReference type="InterPro" id="IPR011011">
    <property type="entry name" value="Znf_FYVE_PHD"/>
</dbReference>
<proteinExistence type="predicted"/>
<comment type="caution">
    <text evidence="6">The sequence shown here is derived from an EMBL/GenBank/DDBJ whole genome shotgun (WGS) entry which is preliminary data.</text>
</comment>
<evidence type="ECO:0000256" key="3">
    <source>
        <dbReference type="ARBA" id="ARBA00022833"/>
    </source>
</evidence>
<dbReference type="Proteomes" id="UP000835052">
    <property type="component" value="Unassembled WGS sequence"/>
</dbReference>